<reference evidence="2 3" key="1">
    <citation type="submission" date="2019-02" db="EMBL/GenBank/DDBJ databases">
        <title>Deep-cultivation of Planctomycetes and their phenomic and genomic characterization uncovers novel biology.</title>
        <authorList>
            <person name="Wiegand S."/>
            <person name="Jogler M."/>
            <person name="Boedeker C."/>
            <person name="Pinto D."/>
            <person name="Vollmers J."/>
            <person name="Rivas-Marin E."/>
            <person name="Kohn T."/>
            <person name="Peeters S.H."/>
            <person name="Heuer A."/>
            <person name="Rast P."/>
            <person name="Oberbeckmann S."/>
            <person name="Bunk B."/>
            <person name="Jeske O."/>
            <person name="Meyerdierks A."/>
            <person name="Storesund J.E."/>
            <person name="Kallscheuer N."/>
            <person name="Luecker S."/>
            <person name="Lage O.M."/>
            <person name="Pohl T."/>
            <person name="Merkel B.J."/>
            <person name="Hornburger P."/>
            <person name="Mueller R.-W."/>
            <person name="Bruemmer F."/>
            <person name="Labrenz M."/>
            <person name="Spormann A.M."/>
            <person name="Op den Camp H."/>
            <person name="Overmann J."/>
            <person name="Amann R."/>
            <person name="Jetten M.S.M."/>
            <person name="Mascher T."/>
            <person name="Medema M.H."/>
            <person name="Devos D.P."/>
            <person name="Kaster A.-K."/>
            <person name="Ovreas L."/>
            <person name="Rohde M."/>
            <person name="Galperin M.Y."/>
            <person name="Jogler C."/>
        </authorList>
    </citation>
    <scope>NUCLEOTIDE SEQUENCE [LARGE SCALE GENOMIC DNA]</scope>
    <source>
        <strain evidence="2 3">Spb1</strain>
    </source>
</reference>
<dbReference type="Proteomes" id="UP000315349">
    <property type="component" value="Chromosome"/>
</dbReference>
<accession>A0A518GSN9</accession>
<gene>
    <name evidence="2" type="ORF">Spb1_35490</name>
</gene>
<evidence type="ECO:0000313" key="2">
    <source>
        <dbReference type="EMBL" id="QDV31604.1"/>
    </source>
</evidence>
<sequence precursor="true">MVLKRMSRMIGLAGCLAALCVGCSSSDAPPMATVSGQVTLNGVPLETGSIVFAPIDGKGPVVGGKIKDGAYSFSSPYGSKRVEINAPRVIGQKKSYDTPDSPVVDVVEEAIPATYNTATTIIAEVTQEGTRKFDFDVKAAPKAVKK</sequence>
<protein>
    <recommendedName>
        <fullName evidence="4">Carboxypeptidase regulatory-like domain-containing protein</fullName>
    </recommendedName>
</protein>
<dbReference type="AlphaFoldDB" id="A0A518GSN9"/>
<proteinExistence type="predicted"/>
<name>A0A518GSN9_9PLAN</name>
<organism evidence="2 3">
    <name type="scientific">Planctopirus ephydatiae</name>
    <dbReference type="NCBI Taxonomy" id="2528019"/>
    <lineage>
        <taxon>Bacteria</taxon>
        <taxon>Pseudomonadati</taxon>
        <taxon>Planctomycetota</taxon>
        <taxon>Planctomycetia</taxon>
        <taxon>Planctomycetales</taxon>
        <taxon>Planctomycetaceae</taxon>
        <taxon>Planctopirus</taxon>
    </lineage>
</organism>
<evidence type="ECO:0008006" key="4">
    <source>
        <dbReference type="Google" id="ProtNLM"/>
    </source>
</evidence>
<evidence type="ECO:0000313" key="3">
    <source>
        <dbReference type="Proteomes" id="UP000315349"/>
    </source>
</evidence>
<dbReference type="KEGG" id="peh:Spb1_35490"/>
<keyword evidence="3" id="KW-1185">Reference proteome</keyword>
<feature type="chain" id="PRO_5022236609" description="Carboxypeptidase regulatory-like domain-containing protein" evidence="1">
    <location>
        <begin position="29"/>
        <end position="146"/>
    </location>
</feature>
<keyword evidence="1" id="KW-0732">Signal</keyword>
<feature type="signal peptide" evidence="1">
    <location>
        <begin position="1"/>
        <end position="28"/>
    </location>
</feature>
<evidence type="ECO:0000256" key="1">
    <source>
        <dbReference type="SAM" id="SignalP"/>
    </source>
</evidence>
<dbReference type="EMBL" id="CP036299">
    <property type="protein sequence ID" value="QDV31604.1"/>
    <property type="molecule type" value="Genomic_DNA"/>
</dbReference>